<sequence>MSIRPRLSACIGLLGLLVLCPQASALEPLSARDFVAACKAYREGGHLIPGATCRAFLQGFLAAVPAAVSEESRPSPFVQRALRTRGVRLSEETEQRLHSPYCLPHDEPLDTLVNRVAGADYDLPGGADASVVVRKLLEDFYRCDREL</sequence>
<evidence type="ECO:0000256" key="1">
    <source>
        <dbReference type="SAM" id="SignalP"/>
    </source>
</evidence>
<keyword evidence="3" id="KW-1185">Reference proteome</keyword>
<dbReference type="EMBL" id="JACHWZ010000009">
    <property type="protein sequence ID" value="MBB3061310.1"/>
    <property type="molecule type" value="Genomic_DNA"/>
</dbReference>
<protein>
    <recommendedName>
        <fullName evidence="4">Rap1a immunity protein domain-containing protein</fullName>
    </recommendedName>
</protein>
<dbReference type="Proteomes" id="UP000535937">
    <property type="component" value="Unassembled WGS sequence"/>
</dbReference>
<feature type="chain" id="PRO_5030994945" description="Rap1a immunity protein domain-containing protein" evidence="1">
    <location>
        <begin position="26"/>
        <end position="147"/>
    </location>
</feature>
<evidence type="ECO:0000313" key="2">
    <source>
        <dbReference type="EMBL" id="MBB3061310.1"/>
    </source>
</evidence>
<keyword evidence="1" id="KW-0732">Signal</keyword>
<organism evidence="2 3">
    <name type="scientific">Microbulbifer rhizosphaerae</name>
    <dbReference type="NCBI Taxonomy" id="1562603"/>
    <lineage>
        <taxon>Bacteria</taxon>
        <taxon>Pseudomonadati</taxon>
        <taxon>Pseudomonadota</taxon>
        <taxon>Gammaproteobacteria</taxon>
        <taxon>Cellvibrionales</taxon>
        <taxon>Microbulbiferaceae</taxon>
        <taxon>Microbulbifer</taxon>
    </lineage>
</organism>
<dbReference type="RefSeq" id="WP_183459587.1">
    <property type="nucleotide sequence ID" value="NZ_JACHWZ010000009.1"/>
</dbReference>
<dbReference type="AlphaFoldDB" id="A0A7W4WBT5"/>
<name>A0A7W4WBT5_9GAMM</name>
<gene>
    <name evidence="2" type="ORF">FHS09_002143</name>
</gene>
<reference evidence="2 3" key="1">
    <citation type="submission" date="2020-08" db="EMBL/GenBank/DDBJ databases">
        <title>Genomic Encyclopedia of Type Strains, Phase III (KMG-III): the genomes of soil and plant-associated and newly described type strains.</title>
        <authorList>
            <person name="Whitman W."/>
        </authorList>
    </citation>
    <scope>NUCLEOTIDE SEQUENCE [LARGE SCALE GENOMIC DNA]</scope>
    <source>
        <strain evidence="2 3">CECT 8799</strain>
    </source>
</reference>
<evidence type="ECO:0008006" key="4">
    <source>
        <dbReference type="Google" id="ProtNLM"/>
    </source>
</evidence>
<proteinExistence type="predicted"/>
<comment type="caution">
    <text evidence="2">The sequence shown here is derived from an EMBL/GenBank/DDBJ whole genome shotgun (WGS) entry which is preliminary data.</text>
</comment>
<feature type="signal peptide" evidence="1">
    <location>
        <begin position="1"/>
        <end position="25"/>
    </location>
</feature>
<accession>A0A7W4WBT5</accession>
<evidence type="ECO:0000313" key="3">
    <source>
        <dbReference type="Proteomes" id="UP000535937"/>
    </source>
</evidence>